<dbReference type="GO" id="GO:0032259">
    <property type="term" value="P:methylation"/>
    <property type="evidence" value="ECO:0007669"/>
    <property type="project" value="UniProtKB-KW"/>
</dbReference>
<evidence type="ECO:0000256" key="4">
    <source>
        <dbReference type="ARBA" id="ARBA00022603"/>
    </source>
</evidence>
<dbReference type="GO" id="GO:0005737">
    <property type="term" value="C:cytoplasm"/>
    <property type="evidence" value="ECO:0007669"/>
    <property type="project" value="UniProtKB-SubCell"/>
</dbReference>
<dbReference type="GO" id="GO:0008168">
    <property type="term" value="F:methyltransferase activity"/>
    <property type="evidence" value="ECO:0007669"/>
    <property type="project" value="UniProtKB-KW"/>
</dbReference>
<dbReference type="Proteomes" id="UP000732377">
    <property type="component" value="Unassembled WGS sequence"/>
</dbReference>
<keyword evidence="4 10" id="KW-0489">Methyltransferase</keyword>
<evidence type="ECO:0000256" key="1">
    <source>
        <dbReference type="ARBA" id="ARBA00004496"/>
    </source>
</evidence>
<dbReference type="SUPFAM" id="SSF53335">
    <property type="entry name" value="S-adenosyl-L-methionine-dependent methyltransferases"/>
    <property type="match status" value="1"/>
</dbReference>
<keyword evidence="3" id="KW-0698">rRNA processing</keyword>
<dbReference type="GO" id="GO:0003723">
    <property type="term" value="F:RNA binding"/>
    <property type="evidence" value="ECO:0007669"/>
    <property type="project" value="UniProtKB-KW"/>
</dbReference>
<evidence type="ECO:0000256" key="6">
    <source>
        <dbReference type="ARBA" id="ARBA00022691"/>
    </source>
</evidence>
<gene>
    <name evidence="10" type="ORF">CWE10_07275</name>
</gene>
<dbReference type="Gene3D" id="3.40.50.150">
    <property type="entry name" value="Vaccinia Virus protein VP39"/>
    <property type="match status" value="1"/>
</dbReference>
<dbReference type="CDD" id="cd21153">
    <property type="entry name" value="PUA_RlmI"/>
    <property type="match status" value="1"/>
</dbReference>
<dbReference type="Pfam" id="PF10672">
    <property type="entry name" value="Methyltrans_SAM"/>
    <property type="match status" value="1"/>
</dbReference>
<dbReference type="Pfam" id="PF17785">
    <property type="entry name" value="PUA_3"/>
    <property type="match status" value="1"/>
</dbReference>
<evidence type="ECO:0000313" key="11">
    <source>
        <dbReference type="Proteomes" id="UP000732377"/>
    </source>
</evidence>
<dbReference type="OMA" id="VMDVFDY"/>
<evidence type="ECO:0000259" key="9">
    <source>
        <dbReference type="SMART" id="SM00359"/>
    </source>
</evidence>
<dbReference type="SMART" id="SM00359">
    <property type="entry name" value="PUA"/>
    <property type="match status" value="1"/>
</dbReference>
<dbReference type="GO" id="GO:0006364">
    <property type="term" value="P:rRNA processing"/>
    <property type="evidence" value="ECO:0007669"/>
    <property type="project" value="UniProtKB-KW"/>
</dbReference>
<dbReference type="AlphaFoldDB" id="A0A953I8L6"/>
<dbReference type="InterPro" id="IPR029063">
    <property type="entry name" value="SAM-dependent_MTases_sf"/>
</dbReference>
<dbReference type="RefSeq" id="WP_011197250.1">
    <property type="nucleotide sequence ID" value="NZ_JACSIR010000066.1"/>
</dbReference>
<dbReference type="InterPro" id="IPR019614">
    <property type="entry name" value="SAM-dep_methyl-trfase"/>
</dbReference>
<feature type="domain" description="PUA" evidence="9">
    <location>
        <begin position="2"/>
        <end position="86"/>
    </location>
</feature>
<comment type="caution">
    <text evidence="10">The sequence shown here is derived from an EMBL/GenBank/DDBJ whole genome shotgun (WGS) entry which is preliminary data.</text>
</comment>
<dbReference type="CDD" id="cd11572">
    <property type="entry name" value="RlmI_M_like"/>
    <property type="match status" value="1"/>
</dbReference>
<comment type="similarity">
    <text evidence="8">Belongs to the methyltransferase superfamily. RlmI family.</text>
</comment>
<dbReference type="PANTHER" id="PTHR42873">
    <property type="entry name" value="RIBOSOMAL RNA LARGE SUBUNIT METHYLTRANSFERASE"/>
    <property type="match status" value="1"/>
</dbReference>
<evidence type="ECO:0000256" key="7">
    <source>
        <dbReference type="ARBA" id="ARBA00022884"/>
    </source>
</evidence>
<keyword evidence="2" id="KW-0963">Cytoplasm</keyword>
<proteinExistence type="inferred from homology"/>
<dbReference type="Gene3D" id="3.30.750.80">
    <property type="entry name" value="RNA methyltransferase domain (HRMD) like"/>
    <property type="match status" value="1"/>
</dbReference>
<evidence type="ECO:0000256" key="8">
    <source>
        <dbReference type="ARBA" id="ARBA00038091"/>
    </source>
</evidence>
<evidence type="ECO:0000256" key="2">
    <source>
        <dbReference type="ARBA" id="ARBA00022490"/>
    </source>
</evidence>
<dbReference type="InterPro" id="IPR041532">
    <property type="entry name" value="RlmI-like_PUA"/>
</dbReference>
<organism evidence="10 11">
    <name type="scientific">Symbiobacterium thermophilum</name>
    <dbReference type="NCBI Taxonomy" id="2734"/>
    <lineage>
        <taxon>Bacteria</taxon>
        <taxon>Bacillati</taxon>
        <taxon>Bacillota</taxon>
        <taxon>Clostridia</taxon>
        <taxon>Eubacteriales</taxon>
        <taxon>Symbiobacteriaceae</taxon>
        <taxon>Symbiobacterium</taxon>
    </lineage>
</organism>
<name>A0A953I8L6_SYMTR</name>
<sequence>MAVVQLARGRHRRVQAGHPWIFQGEVEEIRGEFAPGDVVTVVDFRGRLLGKGYINPASQILVRMLTAHDEPVDREFFRRRLERAWAYRQKLLPDTGACRVVFGEADFLPGLIVDKFGDILVVQTLALGIDKWLPDIVDILVDLLRPRGIYERNDVPVRRLEGLEERKGFLRGEFDPRITIVENGLEIAVDVAEGQKTGYYLDQRENRHAVRRYAAGGRVLDCFCNVGGFALNAAAAGAREVVAVDASAEAIAAAEENAARNGLRDRIRFQVGNAFDILRQMEAQRERFDVIVLDPPAFAKNKAALEGAARGYKEINLRALRMLTEGGFLVTCSCSYHMTPDLFKAVVAEAAQDARRRLRLVEERAQAVDHPIVVGYDESHYLKCLIYEVI</sequence>
<accession>A0A953I8L6</accession>
<evidence type="ECO:0000256" key="3">
    <source>
        <dbReference type="ARBA" id="ARBA00022552"/>
    </source>
</evidence>
<dbReference type="InterPro" id="IPR002478">
    <property type="entry name" value="PUA"/>
</dbReference>
<dbReference type="InterPro" id="IPR015947">
    <property type="entry name" value="PUA-like_sf"/>
</dbReference>
<dbReference type="PANTHER" id="PTHR42873:SF1">
    <property type="entry name" value="S-ADENOSYLMETHIONINE-DEPENDENT METHYLTRANSFERASE DOMAIN-CONTAINING PROTEIN"/>
    <property type="match status" value="1"/>
</dbReference>
<dbReference type="EMBL" id="PIUK01000052">
    <property type="protein sequence ID" value="MBY6276014.1"/>
    <property type="molecule type" value="Genomic_DNA"/>
</dbReference>
<protein>
    <submittedName>
        <fullName evidence="10">Class I SAM-dependent rRNA methyltransferase</fullName>
    </submittedName>
</protein>
<dbReference type="Gene3D" id="2.30.130.10">
    <property type="entry name" value="PUA domain"/>
    <property type="match status" value="1"/>
</dbReference>
<dbReference type="InterPro" id="IPR036974">
    <property type="entry name" value="PUA_sf"/>
</dbReference>
<keyword evidence="6" id="KW-0949">S-adenosyl-L-methionine</keyword>
<reference evidence="10" key="1">
    <citation type="submission" date="2017-11" db="EMBL/GenBank/DDBJ databases">
        <title>Three new genomes from thermophilic consortium.</title>
        <authorList>
            <person name="Quaggio R."/>
            <person name="Amgarten D."/>
            <person name="Setubal J.C."/>
        </authorList>
    </citation>
    <scope>NUCLEOTIDE SEQUENCE</scope>
    <source>
        <strain evidence="10">ZCTH01-B2</strain>
    </source>
</reference>
<keyword evidence="5" id="KW-0808">Transferase</keyword>
<keyword evidence="7" id="KW-0694">RNA-binding</keyword>
<dbReference type="SUPFAM" id="SSF88697">
    <property type="entry name" value="PUA domain-like"/>
    <property type="match status" value="1"/>
</dbReference>
<dbReference type="CDD" id="cd02440">
    <property type="entry name" value="AdoMet_MTases"/>
    <property type="match status" value="1"/>
</dbReference>
<evidence type="ECO:0000256" key="5">
    <source>
        <dbReference type="ARBA" id="ARBA00022679"/>
    </source>
</evidence>
<evidence type="ECO:0000313" key="10">
    <source>
        <dbReference type="EMBL" id="MBY6276014.1"/>
    </source>
</evidence>
<comment type="subcellular location">
    <subcellularLocation>
        <location evidence="1">Cytoplasm</location>
    </subcellularLocation>
</comment>
<dbReference type="PROSITE" id="PS50890">
    <property type="entry name" value="PUA"/>
    <property type="match status" value="1"/>
</dbReference>